<dbReference type="Proteomes" id="UP000663827">
    <property type="component" value="Unassembled WGS sequence"/>
</dbReference>
<name>A0A8H3E2V6_9AGAM</name>
<reference evidence="1" key="1">
    <citation type="submission" date="2021-01" db="EMBL/GenBank/DDBJ databases">
        <authorList>
            <person name="Kaushik A."/>
        </authorList>
    </citation>
    <scope>NUCLEOTIDE SEQUENCE</scope>
    <source>
        <strain evidence="1">AG5</strain>
    </source>
</reference>
<proteinExistence type="predicted"/>
<dbReference type="AlphaFoldDB" id="A0A8H3E2V6"/>
<gene>
    <name evidence="1" type="ORF">RDB_LOCUS116129</name>
</gene>
<evidence type="ECO:0000313" key="1">
    <source>
        <dbReference type="EMBL" id="CAE7180346.1"/>
    </source>
</evidence>
<accession>A0A8H3E2V6</accession>
<comment type="caution">
    <text evidence="1">The sequence shown here is derived from an EMBL/GenBank/DDBJ whole genome shotgun (WGS) entry which is preliminary data.</text>
</comment>
<dbReference type="EMBL" id="CAJNJQ010002593">
    <property type="protein sequence ID" value="CAE7180346.1"/>
    <property type="molecule type" value="Genomic_DNA"/>
</dbReference>
<evidence type="ECO:0000313" key="2">
    <source>
        <dbReference type="Proteomes" id="UP000663827"/>
    </source>
</evidence>
<sequence length="140" mass="16383">MVRWAYFLPREEIVSLHKKLGGKRGNFDPDDPSDFERARRFFFKSLLPYPVKAWYASIGYEDGIVFFVGLPVPEPRKAFTNKHASRCYKIFGRAPQRSTVVPNSLGLHWDVYDRDKKSQRLELAEYLGSDRDGDLYPFMQ</sequence>
<organism evidence="1 2">
    <name type="scientific">Rhizoctonia solani</name>
    <dbReference type="NCBI Taxonomy" id="456999"/>
    <lineage>
        <taxon>Eukaryota</taxon>
        <taxon>Fungi</taxon>
        <taxon>Dikarya</taxon>
        <taxon>Basidiomycota</taxon>
        <taxon>Agaricomycotina</taxon>
        <taxon>Agaricomycetes</taxon>
        <taxon>Cantharellales</taxon>
        <taxon>Ceratobasidiaceae</taxon>
        <taxon>Rhizoctonia</taxon>
    </lineage>
</organism>
<protein>
    <submittedName>
        <fullName evidence="1">Uncharacterized protein</fullName>
    </submittedName>
</protein>